<sequence length="163" mass="17580">MEPVDCRSLKYSKEYKAIDAGSPLQDLLLLPDHDSGLASYLSAHPTIRPSRNSASSSLASLTATTSTTASGIPQSSETPDPSSTVTSIRPSTTPEPPRSMGLRVGLPIGLVVGILLLVGSSLCIRCYRKERRRPQLSEIHLTHQSKLNDPPGGILLIRPFRRP</sequence>
<organism evidence="1 2">
    <name type="scientific">Lindgomyces ingoldianus</name>
    <dbReference type="NCBI Taxonomy" id="673940"/>
    <lineage>
        <taxon>Eukaryota</taxon>
        <taxon>Fungi</taxon>
        <taxon>Dikarya</taxon>
        <taxon>Ascomycota</taxon>
        <taxon>Pezizomycotina</taxon>
        <taxon>Dothideomycetes</taxon>
        <taxon>Pleosporomycetidae</taxon>
        <taxon>Pleosporales</taxon>
        <taxon>Lindgomycetaceae</taxon>
        <taxon>Lindgomyces</taxon>
    </lineage>
</organism>
<dbReference type="EMBL" id="MU003499">
    <property type="protein sequence ID" value="KAF2473985.1"/>
    <property type="molecule type" value="Genomic_DNA"/>
</dbReference>
<proteinExistence type="predicted"/>
<name>A0ACB6R4G7_9PLEO</name>
<dbReference type="Proteomes" id="UP000799755">
    <property type="component" value="Unassembled WGS sequence"/>
</dbReference>
<evidence type="ECO:0000313" key="1">
    <source>
        <dbReference type="EMBL" id="KAF2473985.1"/>
    </source>
</evidence>
<reference evidence="1" key="1">
    <citation type="journal article" date="2020" name="Stud. Mycol.">
        <title>101 Dothideomycetes genomes: a test case for predicting lifestyles and emergence of pathogens.</title>
        <authorList>
            <person name="Haridas S."/>
            <person name="Albert R."/>
            <person name="Binder M."/>
            <person name="Bloem J."/>
            <person name="Labutti K."/>
            <person name="Salamov A."/>
            <person name="Andreopoulos B."/>
            <person name="Baker S."/>
            <person name="Barry K."/>
            <person name="Bills G."/>
            <person name="Bluhm B."/>
            <person name="Cannon C."/>
            <person name="Castanera R."/>
            <person name="Culley D."/>
            <person name="Daum C."/>
            <person name="Ezra D."/>
            <person name="Gonzalez J."/>
            <person name="Henrissat B."/>
            <person name="Kuo A."/>
            <person name="Liang C."/>
            <person name="Lipzen A."/>
            <person name="Lutzoni F."/>
            <person name="Magnuson J."/>
            <person name="Mondo S."/>
            <person name="Nolan M."/>
            <person name="Ohm R."/>
            <person name="Pangilinan J."/>
            <person name="Park H.-J."/>
            <person name="Ramirez L."/>
            <person name="Alfaro M."/>
            <person name="Sun H."/>
            <person name="Tritt A."/>
            <person name="Yoshinaga Y."/>
            <person name="Zwiers L.-H."/>
            <person name="Turgeon B."/>
            <person name="Goodwin S."/>
            <person name="Spatafora J."/>
            <person name="Crous P."/>
            <person name="Grigoriev I."/>
        </authorList>
    </citation>
    <scope>NUCLEOTIDE SEQUENCE</scope>
    <source>
        <strain evidence="1">ATCC 200398</strain>
    </source>
</reference>
<protein>
    <submittedName>
        <fullName evidence="1">Uncharacterized protein</fullName>
    </submittedName>
</protein>
<accession>A0ACB6R4G7</accession>
<evidence type="ECO:0000313" key="2">
    <source>
        <dbReference type="Proteomes" id="UP000799755"/>
    </source>
</evidence>
<keyword evidence="2" id="KW-1185">Reference proteome</keyword>
<gene>
    <name evidence="1" type="ORF">BDR25DRAFT_126828</name>
</gene>
<comment type="caution">
    <text evidence="1">The sequence shown here is derived from an EMBL/GenBank/DDBJ whole genome shotgun (WGS) entry which is preliminary data.</text>
</comment>